<dbReference type="InterPro" id="IPR010093">
    <property type="entry name" value="SinI_DNA-bd"/>
</dbReference>
<protein>
    <submittedName>
        <fullName evidence="1">DNA binding domain-containing protein, excisionase family</fullName>
    </submittedName>
</protein>
<reference evidence="1 2" key="1">
    <citation type="submission" date="2016-10" db="EMBL/GenBank/DDBJ databases">
        <authorList>
            <person name="de Groot N.N."/>
        </authorList>
    </citation>
    <scope>NUCLEOTIDE SEQUENCE [LARGE SCALE GENOMIC DNA]</scope>
    <source>
        <strain evidence="1 2">DSM 23310</strain>
    </source>
</reference>
<accession>A0A1H3E990</accession>
<organism evidence="1 2">
    <name type="scientific">Tepidimicrobium xylanilyticum</name>
    <dbReference type="NCBI Taxonomy" id="1123352"/>
    <lineage>
        <taxon>Bacteria</taxon>
        <taxon>Bacillati</taxon>
        <taxon>Bacillota</taxon>
        <taxon>Tissierellia</taxon>
        <taxon>Tissierellales</taxon>
        <taxon>Tepidimicrobiaceae</taxon>
        <taxon>Tepidimicrobium</taxon>
    </lineage>
</organism>
<dbReference type="AlphaFoldDB" id="A0A1H3E990"/>
<dbReference type="OrthoDB" id="515428at2"/>
<evidence type="ECO:0000313" key="2">
    <source>
        <dbReference type="Proteomes" id="UP000198828"/>
    </source>
</evidence>
<dbReference type="Proteomes" id="UP000198828">
    <property type="component" value="Unassembled WGS sequence"/>
</dbReference>
<dbReference type="SUPFAM" id="SSF46955">
    <property type="entry name" value="Putative DNA-binding domain"/>
    <property type="match status" value="1"/>
</dbReference>
<dbReference type="InterPro" id="IPR009061">
    <property type="entry name" value="DNA-bd_dom_put_sf"/>
</dbReference>
<gene>
    <name evidence="1" type="ORF">SAMN05660923_02870</name>
</gene>
<dbReference type="GO" id="GO:0003677">
    <property type="term" value="F:DNA binding"/>
    <property type="evidence" value="ECO:0007669"/>
    <property type="project" value="InterPro"/>
</dbReference>
<dbReference type="EMBL" id="FNNG01000018">
    <property type="protein sequence ID" value="SDX75241.1"/>
    <property type="molecule type" value="Genomic_DNA"/>
</dbReference>
<dbReference type="NCBIfam" id="TIGR01764">
    <property type="entry name" value="excise"/>
    <property type="match status" value="1"/>
</dbReference>
<evidence type="ECO:0000313" key="1">
    <source>
        <dbReference type="EMBL" id="SDX75241.1"/>
    </source>
</evidence>
<dbReference type="RefSeq" id="WP_093754842.1">
    <property type="nucleotide sequence ID" value="NZ_FNNG01000018.1"/>
</dbReference>
<name>A0A1H3E990_9FIRM</name>
<keyword evidence="2" id="KW-1185">Reference proteome</keyword>
<proteinExistence type="predicted"/>
<sequence>MSLEQQIQELNISIRELIEVLQGPNIIKQANNGQVQKVFTMEEAAEYLGVGYSTLSIKKEEWGIPYFENGTRKLFTKDALDEFLHRKEKEVLEEDEYTRYLKKQLRRAK</sequence>